<comment type="caution">
    <text evidence="2">The sequence shown here is derived from an EMBL/GenBank/DDBJ whole genome shotgun (WGS) entry which is preliminary data.</text>
</comment>
<proteinExistence type="predicted"/>
<dbReference type="AlphaFoldDB" id="A0A8J7DDN4"/>
<dbReference type="CDD" id="cd04688">
    <property type="entry name" value="NUDIX_Hydrolase"/>
    <property type="match status" value="1"/>
</dbReference>
<dbReference type="Gene3D" id="3.90.79.10">
    <property type="entry name" value="Nucleoside Triphosphate Pyrophosphohydrolase"/>
    <property type="match status" value="1"/>
</dbReference>
<dbReference type="Proteomes" id="UP000636505">
    <property type="component" value="Unassembled WGS sequence"/>
</dbReference>
<sequence length="146" mass="16681">MAKSQRIRPIALGLIEHQGHLFVSSGQDRVTGQTFYRCLGGGIDFGETSQAALAREFLEEIQAALKNIEYLTCIDNIFTLNDKPGHELLQLFRCEFVDSKFYQLDQTFELIEGKHRRKAFWIAIARIRSGELNLVPRACLEYVGCR</sequence>
<name>A0A8J7DDN4_9CYAN</name>
<accession>A0A8J7DDN4</accession>
<dbReference type="Pfam" id="PF00293">
    <property type="entry name" value="NUDIX"/>
    <property type="match status" value="1"/>
</dbReference>
<keyword evidence="3" id="KW-1185">Reference proteome</keyword>
<dbReference type="InterPro" id="IPR015797">
    <property type="entry name" value="NUDIX_hydrolase-like_dom_sf"/>
</dbReference>
<organism evidence="2 3">
    <name type="scientific">Vasconcelosia minhoensis LEGE 07310</name>
    <dbReference type="NCBI Taxonomy" id="915328"/>
    <lineage>
        <taxon>Bacteria</taxon>
        <taxon>Bacillati</taxon>
        <taxon>Cyanobacteriota</taxon>
        <taxon>Cyanophyceae</taxon>
        <taxon>Nodosilineales</taxon>
        <taxon>Cymatolegaceae</taxon>
        <taxon>Vasconcelosia</taxon>
        <taxon>Vasconcelosia minhoensis</taxon>
    </lineage>
</organism>
<dbReference type="SUPFAM" id="SSF55811">
    <property type="entry name" value="Nudix"/>
    <property type="match status" value="1"/>
</dbReference>
<protein>
    <submittedName>
        <fullName evidence="2">NUDIX domain-containing protein</fullName>
    </submittedName>
</protein>
<dbReference type="EMBL" id="JADEXG010000081">
    <property type="protein sequence ID" value="MBE9080062.1"/>
    <property type="molecule type" value="Genomic_DNA"/>
</dbReference>
<feature type="domain" description="Nudix hydrolase" evidence="1">
    <location>
        <begin position="38"/>
        <end position="98"/>
    </location>
</feature>
<evidence type="ECO:0000313" key="2">
    <source>
        <dbReference type="EMBL" id="MBE9080062.1"/>
    </source>
</evidence>
<reference evidence="2" key="1">
    <citation type="submission" date="2020-10" db="EMBL/GenBank/DDBJ databases">
        <authorList>
            <person name="Castelo-Branco R."/>
            <person name="Eusebio N."/>
            <person name="Adriana R."/>
            <person name="Vieira A."/>
            <person name="Brugerolle De Fraissinette N."/>
            <person name="Rezende De Castro R."/>
            <person name="Schneider M.P."/>
            <person name="Vasconcelos V."/>
            <person name="Leao P.N."/>
        </authorList>
    </citation>
    <scope>NUCLEOTIDE SEQUENCE</scope>
    <source>
        <strain evidence="2">LEGE 07310</strain>
    </source>
</reference>
<evidence type="ECO:0000259" key="1">
    <source>
        <dbReference type="Pfam" id="PF00293"/>
    </source>
</evidence>
<evidence type="ECO:0000313" key="3">
    <source>
        <dbReference type="Proteomes" id="UP000636505"/>
    </source>
</evidence>
<dbReference type="RefSeq" id="WP_193911643.1">
    <property type="nucleotide sequence ID" value="NZ_JADEXG010000081.1"/>
</dbReference>
<gene>
    <name evidence="2" type="ORF">IQ241_22680</name>
</gene>
<dbReference type="InterPro" id="IPR000086">
    <property type="entry name" value="NUDIX_hydrolase_dom"/>
</dbReference>